<reference evidence="7 8" key="1">
    <citation type="journal article" date="2017" name="BMC Biol.">
        <title>Genomic innovations, transcriptional plasticity and gene loss underlying the evolution and divergence of two highly polyphagous and invasive Helicoverpa pest species.</title>
        <authorList>
            <person name="Pearce S.L."/>
            <person name="Clarke D.F."/>
            <person name="East P.D."/>
            <person name="Elfekih S."/>
            <person name="Gordon K.H."/>
            <person name="Jermiin L.S."/>
            <person name="McGaughran A."/>
            <person name="Oakeshott J.G."/>
            <person name="Papanikolaou A."/>
            <person name="Perera O.P."/>
            <person name="Rane R.V."/>
            <person name="Richards S."/>
            <person name="Tay W.T."/>
            <person name="Walsh T.K."/>
            <person name="Anderson A."/>
            <person name="Anderson C.J."/>
            <person name="Asgari S."/>
            <person name="Board P.G."/>
            <person name="Bretschneider A."/>
            <person name="Campbell P.M."/>
            <person name="Chertemps T."/>
            <person name="Christeller J.T."/>
            <person name="Coppin C.W."/>
            <person name="Downes S.J."/>
            <person name="Duan G."/>
            <person name="Farnsworth C.A."/>
            <person name="Good R.T."/>
            <person name="Han L.B."/>
            <person name="Han Y.C."/>
            <person name="Hatje K."/>
            <person name="Horne I."/>
            <person name="Huang Y.P."/>
            <person name="Hughes D.S."/>
            <person name="Jacquin-Joly E."/>
            <person name="James W."/>
            <person name="Jhangiani S."/>
            <person name="Kollmar M."/>
            <person name="Kuwar S.S."/>
            <person name="Li S."/>
            <person name="Liu N.Y."/>
            <person name="Maibeche M.T."/>
            <person name="Miller J.R."/>
            <person name="Montagne N."/>
            <person name="Perry T."/>
            <person name="Qu J."/>
            <person name="Song S.V."/>
            <person name="Sutton G.G."/>
            <person name="Vogel H."/>
            <person name="Walenz B.P."/>
            <person name="Xu W."/>
            <person name="Zhang H.J."/>
            <person name="Zou Z."/>
            <person name="Batterham P."/>
            <person name="Edwards O.R."/>
            <person name="Feyereisen R."/>
            <person name="Gibbs R.A."/>
            <person name="Heckel D.G."/>
            <person name="McGrath A."/>
            <person name="Robin C."/>
            <person name="Scherer S.E."/>
            <person name="Worley K.C."/>
            <person name="Wu Y.D."/>
        </authorList>
    </citation>
    <scope>NUCLEOTIDE SEQUENCE [LARGE SCALE GENOMIC DNA]</scope>
    <source>
        <strain evidence="7">Harm_GR_Male_#8</strain>
        <tissue evidence="7">Whole organism</tissue>
    </source>
</reference>
<dbReference type="GO" id="GO:0016020">
    <property type="term" value="C:membrane"/>
    <property type="evidence" value="ECO:0007669"/>
    <property type="project" value="UniProtKB-SubCell"/>
</dbReference>
<feature type="transmembrane region" description="Helical" evidence="5">
    <location>
        <begin position="378"/>
        <end position="399"/>
    </location>
</feature>
<feature type="domain" description="Major facilitator superfamily (MFS) profile" evidence="6">
    <location>
        <begin position="34"/>
        <end position="520"/>
    </location>
</feature>
<proteinExistence type="predicted"/>
<feature type="transmembrane region" description="Helical" evidence="5">
    <location>
        <begin position="226"/>
        <end position="248"/>
    </location>
</feature>
<evidence type="ECO:0000259" key="6">
    <source>
        <dbReference type="PROSITE" id="PS50850"/>
    </source>
</evidence>
<evidence type="ECO:0000256" key="3">
    <source>
        <dbReference type="ARBA" id="ARBA00022989"/>
    </source>
</evidence>
<feature type="transmembrane region" description="Helical" evidence="5">
    <location>
        <begin position="167"/>
        <end position="186"/>
    </location>
</feature>
<evidence type="ECO:0000256" key="4">
    <source>
        <dbReference type="ARBA" id="ARBA00023136"/>
    </source>
</evidence>
<feature type="transmembrane region" description="Helical" evidence="5">
    <location>
        <begin position="31"/>
        <end position="49"/>
    </location>
</feature>
<evidence type="ECO:0000256" key="2">
    <source>
        <dbReference type="ARBA" id="ARBA00022692"/>
    </source>
</evidence>
<protein>
    <recommendedName>
        <fullName evidence="6">Major facilitator superfamily (MFS) profile domain-containing protein</fullName>
    </recommendedName>
</protein>
<name>A0A2W1BSR9_HELAM</name>
<dbReference type="InterPro" id="IPR005828">
    <property type="entry name" value="MFS_sugar_transport-like"/>
</dbReference>
<accession>A0A2W1BSR9</accession>
<dbReference type="AlphaFoldDB" id="A0A2W1BSR9"/>
<feature type="transmembrane region" description="Helical" evidence="5">
    <location>
        <begin position="345"/>
        <end position="366"/>
    </location>
</feature>
<keyword evidence="4 5" id="KW-0472">Membrane</keyword>
<keyword evidence="2 5" id="KW-0812">Transmembrane</keyword>
<feature type="transmembrane region" description="Helical" evidence="5">
    <location>
        <begin position="496"/>
        <end position="514"/>
    </location>
</feature>
<dbReference type="InterPro" id="IPR005829">
    <property type="entry name" value="Sugar_transporter_CS"/>
</dbReference>
<dbReference type="InterPro" id="IPR020846">
    <property type="entry name" value="MFS_dom"/>
</dbReference>
<comment type="subcellular location">
    <subcellularLocation>
        <location evidence="1">Membrane</location>
        <topology evidence="1">Multi-pass membrane protein</topology>
    </subcellularLocation>
</comment>
<evidence type="ECO:0000256" key="5">
    <source>
        <dbReference type="SAM" id="Phobius"/>
    </source>
</evidence>
<organism evidence="7 8">
    <name type="scientific">Helicoverpa armigera</name>
    <name type="common">Cotton bollworm</name>
    <name type="synonym">Heliothis armigera</name>
    <dbReference type="NCBI Taxonomy" id="29058"/>
    <lineage>
        <taxon>Eukaryota</taxon>
        <taxon>Metazoa</taxon>
        <taxon>Ecdysozoa</taxon>
        <taxon>Arthropoda</taxon>
        <taxon>Hexapoda</taxon>
        <taxon>Insecta</taxon>
        <taxon>Pterygota</taxon>
        <taxon>Neoptera</taxon>
        <taxon>Endopterygota</taxon>
        <taxon>Lepidoptera</taxon>
        <taxon>Glossata</taxon>
        <taxon>Ditrysia</taxon>
        <taxon>Noctuoidea</taxon>
        <taxon>Noctuidae</taxon>
        <taxon>Heliothinae</taxon>
        <taxon>Helicoverpa</taxon>
    </lineage>
</organism>
<dbReference type="SUPFAM" id="SSF103473">
    <property type="entry name" value="MFS general substrate transporter"/>
    <property type="match status" value="1"/>
</dbReference>
<feature type="transmembrane region" description="Helical" evidence="5">
    <location>
        <begin position="430"/>
        <end position="455"/>
    </location>
</feature>
<dbReference type="OrthoDB" id="2261376at2759"/>
<keyword evidence="8" id="KW-1185">Reference proteome</keyword>
<dbReference type="GO" id="GO:0022857">
    <property type="term" value="F:transmembrane transporter activity"/>
    <property type="evidence" value="ECO:0007669"/>
    <property type="project" value="InterPro"/>
</dbReference>
<evidence type="ECO:0000313" key="7">
    <source>
        <dbReference type="EMBL" id="PZC76257.1"/>
    </source>
</evidence>
<dbReference type="PROSITE" id="PS00216">
    <property type="entry name" value="SUGAR_TRANSPORT_1"/>
    <property type="match status" value="1"/>
</dbReference>
<dbReference type="Pfam" id="PF00083">
    <property type="entry name" value="Sugar_tr"/>
    <property type="match status" value="1"/>
</dbReference>
<feature type="transmembrane region" description="Helical" evidence="5">
    <location>
        <begin position="254"/>
        <end position="272"/>
    </location>
</feature>
<dbReference type="InterPro" id="IPR036259">
    <property type="entry name" value="MFS_trans_sf"/>
</dbReference>
<gene>
    <name evidence="7" type="primary">HaOG204863</name>
    <name evidence="7" type="ORF">B5X24_HaOG204863</name>
</gene>
<sequence length="542" mass="60813">MSAGGQKDGVDLDTILVEEIGQFGRFQLRTLLLTLIVVIFAAFHAEYVFTTARIETRCVIPECDGDPPEFSPSWLGNAVPVVQDSFDNCQRFGNATATRQLDACPAELFDRDTLLPCEEYVYENQLTVYNLGCDEWRRTLIGFVRTFGTLTALPITGYVSDRWGRRVALTINAFNTGWIGLTRYWANSYMGFMISQFVEATFGAGVFSCIYILVLELVGPKYRVIAGATLNTFFAVGQVIMGLIAWCVPAWRPLTLALYIPQLFTIAYFWIVPESVRWYMSKGRYEESETLLKEAARVNRKQLSEKSLDALRRTAEMEKQRKALEKEQNINEPWLIVKVFAHKRVLFRCLVSPLWWISMTLIYYGLSINAVNMSGNPYVNYAAVSAAEIPGFWIAVLLLPRIGRKPVLLSGFWLCAACQVAYILMPDDMFGLSLTVYLIGKSSISAVVTSLYMYTAELYPTQCRHNLFAYSSMVGRIGSITAPLTPAIGAATFDDLPFIMFAVLAFTSGCLVLLTPEKLGTKLPDTLEQANNLGTNKQEEYT</sequence>
<feature type="transmembrane region" description="Helical" evidence="5">
    <location>
        <begin position="192"/>
        <end position="214"/>
    </location>
</feature>
<dbReference type="Gene3D" id="1.20.1250.20">
    <property type="entry name" value="MFS general substrate transporter like domains"/>
    <property type="match status" value="1"/>
</dbReference>
<evidence type="ECO:0000313" key="8">
    <source>
        <dbReference type="Proteomes" id="UP000249218"/>
    </source>
</evidence>
<feature type="transmembrane region" description="Helical" evidence="5">
    <location>
        <begin position="467"/>
        <end position="490"/>
    </location>
</feature>
<keyword evidence="3 5" id="KW-1133">Transmembrane helix</keyword>
<dbReference type="PANTHER" id="PTHR24064">
    <property type="entry name" value="SOLUTE CARRIER FAMILY 22 MEMBER"/>
    <property type="match status" value="1"/>
</dbReference>
<dbReference type="Proteomes" id="UP000249218">
    <property type="component" value="Unassembled WGS sequence"/>
</dbReference>
<feature type="transmembrane region" description="Helical" evidence="5">
    <location>
        <begin position="406"/>
        <end position="424"/>
    </location>
</feature>
<dbReference type="PROSITE" id="PS50850">
    <property type="entry name" value="MFS"/>
    <property type="match status" value="1"/>
</dbReference>
<dbReference type="EMBL" id="KZ149964">
    <property type="protein sequence ID" value="PZC76257.1"/>
    <property type="molecule type" value="Genomic_DNA"/>
</dbReference>
<evidence type="ECO:0000256" key="1">
    <source>
        <dbReference type="ARBA" id="ARBA00004141"/>
    </source>
</evidence>